<evidence type="ECO:0000256" key="1">
    <source>
        <dbReference type="SAM" id="Phobius"/>
    </source>
</evidence>
<accession>A0ABW0YPB4</accession>
<feature type="transmembrane region" description="Helical" evidence="1">
    <location>
        <begin position="44"/>
        <end position="63"/>
    </location>
</feature>
<organism evidence="2 3">
    <name type="scientific">Thalassorhabdus alkalitolerans</name>
    <dbReference type="NCBI Taxonomy" id="2282697"/>
    <lineage>
        <taxon>Bacteria</taxon>
        <taxon>Bacillati</taxon>
        <taxon>Bacillota</taxon>
        <taxon>Bacilli</taxon>
        <taxon>Bacillales</taxon>
        <taxon>Bacillaceae</taxon>
        <taxon>Thalassorhabdus</taxon>
    </lineage>
</organism>
<evidence type="ECO:0000313" key="3">
    <source>
        <dbReference type="Proteomes" id="UP001596142"/>
    </source>
</evidence>
<sequence>MKKWIAEVKARKVEYSIVLLILIISAAVGAYFTTMIAARDNFVGFYMGFVSSTIVLFAVYSLVDKLLHMFKGKEREA</sequence>
<comment type="caution">
    <text evidence="2">The sequence shown here is derived from an EMBL/GenBank/DDBJ whole genome shotgun (WGS) entry which is preliminary data.</text>
</comment>
<dbReference type="RefSeq" id="WP_385940762.1">
    <property type="nucleotide sequence ID" value="NZ_JBHSOZ010000004.1"/>
</dbReference>
<keyword evidence="3" id="KW-1185">Reference proteome</keyword>
<name>A0ABW0YPB4_9BACI</name>
<keyword evidence="1" id="KW-1133">Transmembrane helix</keyword>
<evidence type="ECO:0000313" key="2">
    <source>
        <dbReference type="EMBL" id="MFC5713202.1"/>
    </source>
</evidence>
<keyword evidence="1" id="KW-0472">Membrane</keyword>
<dbReference type="EMBL" id="JBHSOZ010000004">
    <property type="protein sequence ID" value="MFC5713202.1"/>
    <property type="molecule type" value="Genomic_DNA"/>
</dbReference>
<reference evidence="3" key="1">
    <citation type="journal article" date="2019" name="Int. J. Syst. Evol. Microbiol.">
        <title>The Global Catalogue of Microorganisms (GCM) 10K type strain sequencing project: providing services to taxonomists for standard genome sequencing and annotation.</title>
        <authorList>
            <consortium name="The Broad Institute Genomics Platform"/>
            <consortium name="The Broad Institute Genome Sequencing Center for Infectious Disease"/>
            <person name="Wu L."/>
            <person name="Ma J."/>
        </authorList>
    </citation>
    <scope>NUCLEOTIDE SEQUENCE [LARGE SCALE GENOMIC DNA]</scope>
    <source>
        <strain evidence="3">CECT 7184</strain>
    </source>
</reference>
<proteinExistence type="predicted"/>
<feature type="transmembrane region" description="Helical" evidence="1">
    <location>
        <begin position="12"/>
        <end position="32"/>
    </location>
</feature>
<keyword evidence="1" id="KW-0812">Transmembrane</keyword>
<dbReference type="Proteomes" id="UP001596142">
    <property type="component" value="Unassembled WGS sequence"/>
</dbReference>
<gene>
    <name evidence="2" type="ORF">ACFPU1_10430</name>
</gene>
<protein>
    <submittedName>
        <fullName evidence="2">Uncharacterized protein</fullName>
    </submittedName>
</protein>